<evidence type="ECO:0000313" key="2">
    <source>
        <dbReference type="Proteomes" id="UP000000366"/>
    </source>
</evidence>
<dbReference type="AlphaFoldDB" id="A2SHU3"/>
<protein>
    <submittedName>
        <fullName evidence="1">Uncharacterized protein</fullName>
    </submittedName>
</protein>
<gene>
    <name evidence="1" type="ordered locus">Mpe_A2176</name>
</gene>
<accession>A2SHU3</accession>
<proteinExistence type="predicted"/>
<organism evidence="1 2">
    <name type="scientific">Methylibium petroleiphilum (strain ATCC BAA-1232 / LMG 22953 / PM1)</name>
    <dbReference type="NCBI Taxonomy" id="420662"/>
    <lineage>
        <taxon>Bacteria</taxon>
        <taxon>Pseudomonadati</taxon>
        <taxon>Pseudomonadota</taxon>
        <taxon>Betaproteobacteria</taxon>
        <taxon>Burkholderiales</taxon>
        <taxon>Sphaerotilaceae</taxon>
        <taxon>Methylibium</taxon>
    </lineage>
</organism>
<dbReference type="Proteomes" id="UP000000366">
    <property type="component" value="Chromosome"/>
</dbReference>
<evidence type="ECO:0000313" key="1">
    <source>
        <dbReference type="EMBL" id="ABM95132.1"/>
    </source>
</evidence>
<dbReference type="HOGENOM" id="CLU_1433007_0_0_4"/>
<reference evidence="1 2" key="1">
    <citation type="journal article" date="2007" name="J. Bacteriol.">
        <title>Whole-genome analysis of the methyl tert-butyl ether-degrading beta-proteobacterium Methylibium petroleiphilum PM1.</title>
        <authorList>
            <person name="Kane S.R."/>
            <person name="Chakicherla A.Y."/>
            <person name="Chain P.S.G."/>
            <person name="Schmidt R."/>
            <person name="Shin M.W."/>
            <person name="Legler T.C."/>
            <person name="Scow K.M."/>
            <person name="Larimer F.W."/>
            <person name="Lucas S.M."/>
            <person name="Richardson P.M."/>
            <person name="Hristova K.R."/>
        </authorList>
    </citation>
    <scope>NUCLEOTIDE SEQUENCE [LARGE SCALE GENOMIC DNA]</scope>
    <source>
        <strain evidence="2">ATCC BAA-1232 / LMG 22953 / PM1</strain>
    </source>
</reference>
<dbReference type="KEGG" id="mpt:Mpe_A2176"/>
<name>A2SHU3_METPP</name>
<dbReference type="STRING" id="420662.Mpe_A2176"/>
<dbReference type="EMBL" id="CP000555">
    <property type="protein sequence ID" value="ABM95132.1"/>
    <property type="molecule type" value="Genomic_DNA"/>
</dbReference>
<sequence>MRCRQLRNGGGPSPSALTAQCCRTIPTPPPRHPATAAGRRASIAGGRPAGGATQNLFPAEEKLVGKTQERDRSIRLLLAACAAGWVGSAAAATEAWPVAGRQGIIRSVIVPADLAGQREAYQPQIDSLCAGAETCFLNFYTNTTGAPLAVPLPDAIANEPTAILRRSAKQGVDGFRWSCRLKKPEPDCY</sequence>
<dbReference type="eggNOG" id="ENOG50338CH">
    <property type="taxonomic scope" value="Bacteria"/>
</dbReference>
<keyword evidence="2" id="KW-1185">Reference proteome</keyword>